<dbReference type="PANTHER" id="PTHR43308">
    <property type="entry name" value="OUTER MEMBRANE PROTEIN ALPHA-RELATED"/>
    <property type="match status" value="1"/>
</dbReference>
<dbReference type="Pfam" id="PF00395">
    <property type="entry name" value="SLH"/>
    <property type="match status" value="3"/>
</dbReference>
<proteinExistence type="predicted"/>
<feature type="domain" description="SLH" evidence="2">
    <location>
        <begin position="1239"/>
        <end position="1300"/>
    </location>
</feature>
<gene>
    <name evidence="3" type="ORF">ACFO1S_03210</name>
</gene>
<evidence type="ECO:0000313" key="3">
    <source>
        <dbReference type="EMBL" id="MFC4302451.1"/>
    </source>
</evidence>
<dbReference type="EMBL" id="JBHSED010000003">
    <property type="protein sequence ID" value="MFC4302451.1"/>
    <property type="molecule type" value="Genomic_DNA"/>
</dbReference>
<evidence type="ECO:0000259" key="2">
    <source>
        <dbReference type="PROSITE" id="PS51272"/>
    </source>
</evidence>
<dbReference type="PANTHER" id="PTHR43308:SF5">
    <property type="entry name" value="S-LAYER PROTEIN _ PEPTIDOGLYCAN ENDO-BETA-N-ACETYLGLUCOSAMINIDASE"/>
    <property type="match status" value="1"/>
</dbReference>
<dbReference type="InterPro" id="IPR001119">
    <property type="entry name" value="SLH_dom"/>
</dbReference>
<sequence>MRKLLIRQGFTLLLAIIVITTAALPFGTENKAFASACDGVTPGTTADCPTMIYDAPGLNAMRSNLEGHYALGTDIDLFAYLSPGGAGYNGGDGWEPVGAGGGDQFAFRGTFNGNGHTVSNLKINRSAGTVGLFGAISRATIRDIGLINVDILGTGASSDVGGLVGYLNGSTLENAYVTGTVKGADNVGGMVGYAIGVPSAPGEIRTSYASAQVNGTGSGYVGGLVGLAQGDSFNVSSSYYNKDLAGDTSPIGSSLTTPQMKSAASFNSWDFSAQGQWAILEGMTFPIHRTTLEQISLDELTLNDGAVAYTPAFNASASTYSSRVTGEVDSVTVSVYSNSSRMSVSINGDATDSKAVSLVPGDNSIVITASTDVAVPGAATNPFTASYTLQIIREDGVHYPHRIATASQLAEIGTAHYELSDSYELMNDLDLAGRSWNPIGDGAHPFTGTFEGNKHAICNLTVSGSNDDAGLFAASSGIIRNIGLENASITGGSRVGGLVGSNSGTLSNVYVKGHVAGNEQVGGLVGLNSGAANVAYTYAAGLVNGGDHTGGLIGENTGSAATHSYWDTEAGGLVVSAGGAGKTTADMQLAATYSGWDFAGTWAMMNGTSYPMFIRHFDAVKLQALGATSTDGVLSWSPAVFGAAQGAYDLLADRYIKSVNITASPADSHTTVTIGAAESASAQVTVKPGANDILIATTGINGMPDGAYRLTIEVPAPEMTGLGTPPVRYYGIGDALTFTVSYEGDIDVVNTPAVPLTIGDGADATTVYAAYAGQPVGERNKLLFTYIVQEGLVHSNDIAIGRHIQLPNGAAIHAAETTVAASLALPAATTTGILIDSVRPEITLSQQPASTVTTNGPVTVTAAIDGTGSGIAGTKWAEGTRTADYFATGGHSLAGDSFQATANGTYSVYAIDEAGNEAVAQLTISNIRSPSSGSGSTGSAAEPSIPSKGPKMMIDSGGGITLWMDSSFIVKEKLNDGTIVEHVALTDAILGQVQELLGKARKPFVTVVVDDSAQADQVQFSWAALDKVKSAYPNTVFRIVLNDSSYELPVNALNPKPQTKLVNVFIAKVAGQEKERLEQAANKAGLRLIGDAVDYKVTVSADGQTAEVRDFGGTYMIRGIVLDKAISGERMTAVLYDPATRTFSFVPAVTGARADGKTEISIKVPHNSIYAILESDRRSFADLSGHWAKADVELLASKLIASGVSDTKFAPDSPITRAEFTALLVRALGLQIEQTIEGATFDDVAKEDWFAPVIEAGVRSGLAKGLSKNEFAPGSRITREQMAVMFSNALAFLGHPEMNGDRIPIVLGKFGDRADISAWAKSAIAQAVAAGIILGSTEDAISPSDNATRAQAVVMLRRFLQYVEFMD</sequence>
<dbReference type="Proteomes" id="UP001595755">
    <property type="component" value="Unassembled WGS sequence"/>
</dbReference>
<name>A0ABV8S520_9BACL</name>
<dbReference type="PROSITE" id="PS51272">
    <property type="entry name" value="SLH"/>
    <property type="match status" value="3"/>
</dbReference>
<dbReference type="Pfam" id="PF12733">
    <property type="entry name" value="Cadherin-like"/>
    <property type="match status" value="2"/>
</dbReference>
<dbReference type="Pfam" id="PF07581">
    <property type="entry name" value="Glug"/>
    <property type="match status" value="1"/>
</dbReference>
<reference evidence="4" key="1">
    <citation type="journal article" date="2019" name="Int. J. Syst. Evol. Microbiol.">
        <title>The Global Catalogue of Microorganisms (GCM) 10K type strain sequencing project: providing services to taxonomists for standard genome sequencing and annotation.</title>
        <authorList>
            <consortium name="The Broad Institute Genomics Platform"/>
            <consortium name="The Broad Institute Genome Sequencing Center for Infectious Disease"/>
            <person name="Wu L."/>
            <person name="Ma J."/>
        </authorList>
    </citation>
    <scope>NUCLEOTIDE SEQUENCE [LARGE SCALE GENOMIC DNA]</scope>
    <source>
        <strain evidence="4">CGMCC 4.1641</strain>
    </source>
</reference>
<keyword evidence="4" id="KW-1185">Reference proteome</keyword>
<evidence type="ECO:0000313" key="4">
    <source>
        <dbReference type="Proteomes" id="UP001595755"/>
    </source>
</evidence>
<dbReference type="InterPro" id="IPR051465">
    <property type="entry name" value="Cell_Envelope_Struct_Comp"/>
</dbReference>
<dbReference type="InterPro" id="IPR025883">
    <property type="entry name" value="Cadherin-like_domain"/>
</dbReference>
<feature type="compositionally biased region" description="Low complexity" evidence="1">
    <location>
        <begin position="929"/>
        <end position="944"/>
    </location>
</feature>
<feature type="region of interest" description="Disordered" evidence="1">
    <location>
        <begin position="929"/>
        <end position="949"/>
    </location>
</feature>
<dbReference type="InterPro" id="IPR011493">
    <property type="entry name" value="GLUG"/>
</dbReference>
<protein>
    <submittedName>
        <fullName evidence="3">S-layer homology domain-containing protein</fullName>
    </submittedName>
</protein>
<evidence type="ECO:0000256" key="1">
    <source>
        <dbReference type="SAM" id="MobiDB-lite"/>
    </source>
</evidence>
<feature type="domain" description="SLH" evidence="2">
    <location>
        <begin position="1307"/>
        <end position="1367"/>
    </location>
</feature>
<feature type="domain" description="SLH" evidence="2">
    <location>
        <begin position="1175"/>
        <end position="1238"/>
    </location>
</feature>
<dbReference type="Gene3D" id="2.160.20.110">
    <property type="match status" value="2"/>
</dbReference>
<dbReference type="RefSeq" id="WP_204600685.1">
    <property type="nucleotide sequence ID" value="NZ_JBHSED010000003.1"/>
</dbReference>
<comment type="caution">
    <text evidence="3">The sequence shown here is derived from an EMBL/GenBank/DDBJ whole genome shotgun (WGS) entry which is preliminary data.</text>
</comment>
<accession>A0ABV8S520</accession>
<organism evidence="3 4">
    <name type="scientific">Cohnella boryungensis</name>
    <dbReference type="NCBI Taxonomy" id="768479"/>
    <lineage>
        <taxon>Bacteria</taxon>
        <taxon>Bacillati</taxon>
        <taxon>Bacillota</taxon>
        <taxon>Bacilli</taxon>
        <taxon>Bacillales</taxon>
        <taxon>Paenibacillaceae</taxon>
        <taxon>Cohnella</taxon>
    </lineage>
</organism>